<evidence type="ECO:0000256" key="5">
    <source>
        <dbReference type="ARBA" id="ARBA00022519"/>
    </source>
</evidence>
<dbReference type="InterPro" id="IPR037682">
    <property type="entry name" value="TonB_C"/>
</dbReference>
<dbReference type="NCBIfam" id="TIGR01352">
    <property type="entry name" value="tonB_Cterm"/>
    <property type="match status" value="1"/>
</dbReference>
<dbReference type="PANTHER" id="PTHR33446">
    <property type="entry name" value="PROTEIN TONB-RELATED"/>
    <property type="match status" value="1"/>
</dbReference>
<dbReference type="AlphaFoldDB" id="A0AAJ1AG59"/>
<proteinExistence type="inferred from homology"/>
<keyword evidence="7" id="KW-0653">Protein transport</keyword>
<evidence type="ECO:0000256" key="6">
    <source>
        <dbReference type="ARBA" id="ARBA00022692"/>
    </source>
</evidence>
<dbReference type="InterPro" id="IPR006260">
    <property type="entry name" value="TonB/TolA_C"/>
</dbReference>
<comment type="caution">
    <text evidence="12">The sequence shown here is derived from an EMBL/GenBank/DDBJ whole genome shotgun (WGS) entry which is preliminary data.</text>
</comment>
<comment type="similarity">
    <text evidence="2">Belongs to the TonB family.</text>
</comment>
<evidence type="ECO:0000256" key="3">
    <source>
        <dbReference type="ARBA" id="ARBA00022448"/>
    </source>
</evidence>
<evidence type="ECO:0000256" key="2">
    <source>
        <dbReference type="ARBA" id="ARBA00006555"/>
    </source>
</evidence>
<accession>A0AAJ1AG59</accession>
<dbReference type="SUPFAM" id="SSF74653">
    <property type="entry name" value="TolA/TonB C-terminal domain"/>
    <property type="match status" value="1"/>
</dbReference>
<dbReference type="Gene3D" id="3.30.1150.10">
    <property type="match status" value="1"/>
</dbReference>
<gene>
    <name evidence="12" type="ORF">K8G79_01765</name>
</gene>
<evidence type="ECO:0000313" key="13">
    <source>
        <dbReference type="Proteomes" id="UP001197609"/>
    </source>
</evidence>
<sequence length="309" mass="33459">MPAGSPQIRNFIIFSLLAHLVLVGLLSVMQLSARLPADRPLQVRIINQPVHGQTPPPRSHRILKKFAARAHQPAKKIDQSRISKKSGLARLKAAPPHAARATPPTASPTVAKPDIPSARHAALTPWVPPPLRTLSGPAVTPNQKPAHIEPLEGEGVGGSTRASDLRGQLALLWKSLDAQQYPDQGTDAGEGGDIDAPGGPTVSLDSKDSRFASYLLGVKRRIENVWSYPQDARGLTGNLVITFGITRDGRLSDLQLTQTSGIAPLDNEAIRAIRQATPFGPFPERMSFERLNIRAAFYYHVSRASPRDQ</sequence>
<evidence type="ECO:0000256" key="1">
    <source>
        <dbReference type="ARBA" id="ARBA00004383"/>
    </source>
</evidence>
<dbReference type="Proteomes" id="UP001197609">
    <property type="component" value="Unassembled WGS sequence"/>
</dbReference>
<evidence type="ECO:0000256" key="7">
    <source>
        <dbReference type="ARBA" id="ARBA00022927"/>
    </source>
</evidence>
<dbReference type="PANTHER" id="PTHR33446:SF13">
    <property type="entry name" value="TONB PROTEIN"/>
    <property type="match status" value="1"/>
</dbReference>
<keyword evidence="3" id="KW-0813">Transport</keyword>
<name>A0AAJ1AG59_9BACT</name>
<evidence type="ECO:0000256" key="9">
    <source>
        <dbReference type="ARBA" id="ARBA00023136"/>
    </source>
</evidence>
<evidence type="ECO:0000256" key="8">
    <source>
        <dbReference type="ARBA" id="ARBA00022989"/>
    </source>
</evidence>
<protein>
    <submittedName>
        <fullName evidence="12">TonB C-terminal domain-containing protein</fullName>
    </submittedName>
</protein>
<comment type="subcellular location">
    <subcellularLocation>
        <location evidence="1">Cell inner membrane</location>
        <topology evidence="1">Single-pass membrane protein</topology>
        <orientation evidence="1">Periplasmic side</orientation>
    </subcellularLocation>
</comment>
<feature type="domain" description="TonB C-terminal" evidence="11">
    <location>
        <begin position="211"/>
        <end position="308"/>
    </location>
</feature>
<dbReference type="GO" id="GO:0055085">
    <property type="term" value="P:transmembrane transport"/>
    <property type="evidence" value="ECO:0007669"/>
    <property type="project" value="InterPro"/>
</dbReference>
<keyword evidence="5" id="KW-0997">Cell inner membrane</keyword>
<keyword evidence="8" id="KW-1133">Transmembrane helix</keyword>
<dbReference type="Pfam" id="PF13103">
    <property type="entry name" value="TonB_2"/>
    <property type="match status" value="1"/>
</dbReference>
<dbReference type="GO" id="GO:0005886">
    <property type="term" value="C:plasma membrane"/>
    <property type="evidence" value="ECO:0007669"/>
    <property type="project" value="UniProtKB-SubCell"/>
</dbReference>
<dbReference type="InterPro" id="IPR051045">
    <property type="entry name" value="TonB-dependent_transducer"/>
</dbReference>
<feature type="compositionally biased region" description="Low complexity" evidence="10">
    <location>
        <begin position="93"/>
        <end position="113"/>
    </location>
</feature>
<keyword evidence="9" id="KW-0472">Membrane</keyword>
<evidence type="ECO:0000259" key="11">
    <source>
        <dbReference type="PROSITE" id="PS52015"/>
    </source>
</evidence>
<dbReference type="PROSITE" id="PS52015">
    <property type="entry name" value="TONB_CTD"/>
    <property type="match status" value="1"/>
</dbReference>
<organism evidence="12 13">
    <name type="scientific">Candidatus Methylomirabilis tolerans</name>
    <dbReference type="NCBI Taxonomy" id="3123416"/>
    <lineage>
        <taxon>Bacteria</taxon>
        <taxon>Candidatus Methylomirabilota</taxon>
        <taxon>Candidatus Methylomirabilia</taxon>
        <taxon>Candidatus Methylomirabilales</taxon>
        <taxon>Candidatus Methylomirabilaceae</taxon>
        <taxon>Candidatus Methylomirabilis</taxon>
    </lineage>
</organism>
<reference evidence="12 13" key="1">
    <citation type="journal article" date="2021" name="bioRxiv">
        <title>Unraveling nitrogen, sulfur and carbon metabolic pathways and microbial community transcriptional responses to substrate deprivation and toxicity stresses in a bioreactor mimicking anoxic brackish coastal sediment conditions.</title>
        <authorList>
            <person name="Martins P.D."/>
            <person name="Echeveste M.J."/>
            <person name="Arshad A."/>
            <person name="Kurth J."/>
            <person name="Ouboter H."/>
            <person name="Jetten M.S.M."/>
            <person name="Welte C.U."/>
        </authorList>
    </citation>
    <scope>NUCLEOTIDE SEQUENCE [LARGE SCALE GENOMIC DNA]</scope>
    <source>
        <strain evidence="12">MAG_38</strain>
    </source>
</reference>
<evidence type="ECO:0000256" key="4">
    <source>
        <dbReference type="ARBA" id="ARBA00022475"/>
    </source>
</evidence>
<keyword evidence="4" id="KW-1003">Cell membrane</keyword>
<dbReference type="GO" id="GO:0015031">
    <property type="term" value="P:protein transport"/>
    <property type="evidence" value="ECO:0007669"/>
    <property type="project" value="UniProtKB-KW"/>
</dbReference>
<keyword evidence="6" id="KW-0812">Transmembrane</keyword>
<feature type="region of interest" description="Disordered" evidence="10">
    <location>
        <begin position="181"/>
        <end position="203"/>
    </location>
</feature>
<evidence type="ECO:0000313" key="12">
    <source>
        <dbReference type="EMBL" id="MBZ0158868.1"/>
    </source>
</evidence>
<dbReference type="EMBL" id="JAIOIU010000021">
    <property type="protein sequence ID" value="MBZ0158868.1"/>
    <property type="molecule type" value="Genomic_DNA"/>
</dbReference>
<evidence type="ECO:0000256" key="10">
    <source>
        <dbReference type="SAM" id="MobiDB-lite"/>
    </source>
</evidence>
<feature type="region of interest" description="Disordered" evidence="10">
    <location>
        <begin position="69"/>
        <end position="113"/>
    </location>
</feature>